<dbReference type="GO" id="GO:0032993">
    <property type="term" value="C:protein-DNA complex"/>
    <property type="evidence" value="ECO:0007669"/>
    <property type="project" value="TreeGrafter"/>
</dbReference>
<evidence type="ECO:0000256" key="3">
    <source>
        <dbReference type="ARBA" id="ARBA00023125"/>
    </source>
</evidence>
<name>A0A4V6MFU0_9BACT</name>
<evidence type="ECO:0000259" key="6">
    <source>
        <dbReference type="PROSITE" id="PS50931"/>
    </source>
</evidence>
<proteinExistence type="inferred from homology"/>
<evidence type="ECO:0000256" key="4">
    <source>
        <dbReference type="ARBA" id="ARBA00023163"/>
    </source>
</evidence>
<keyword evidence="8" id="KW-1185">Reference proteome</keyword>
<accession>A0A4V6MFU0</accession>
<sequence length="320" mass="35525">MYDWAEYRHFRYLLEILDLKGFRAAAEQLHTTQPNLSAHARQFRENSGLHLYRRSKSGRISLTPTGVAFKLIARGLLSARDEAMAALLAVEQGEVRTLRLGCSSQADPILFNAFFAMHRELLPDCPIRPVHADTAQLVEEIASGDLDAAIVTLPVADLSLRVDEIRRDRLVVCLRADHSLASKAALQPADLQQHPTVLYHPQRNAQAHSRLLELLEEVGVKIEEYSRASHPTEMQGLVKQGFGFALIREGTVLDAELTTRPVAGVDWTVDTAFIYKKQGHPKTVPMLIRLLKGRLSPQTPKGKKPPLSAGKGPEQMSLLG</sequence>
<dbReference type="Gene3D" id="1.10.10.10">
    <property type="entry name" value="Winged helix-like DNA-binding domain superfamily/Winged helix DNA-binding domain"/>
    <property type="match status" value="1"/>
</dbReference>
<dbReference type="Pfam" id="PF00126">
    <property type="entry name" value="HTH_1"/>
    <property type="match status" value="1"/>
</dbReference>
<evidence type="ECO:0000256" key="5">
    <source>
        <dbReference type="SAM" id="MobiDB-lite"/>
    </source>
</evidence>
<evidence type="ECO:0000256" key="2">
    <source>
        <dbReference type="ARBA" id="ARBA00023015"/>
    </source>
</evidence>
<comment type="similarity">
    <text evidence="1">Belongs to the LysR transcriptional regulatory family.</text>
</comment>
<dbReference type="InterPro" id="IPR005119">
    <property type="entry name" value="LysR_subst-bd"/>
</dbReference>
<evidence type="ECO:0000256" key="1">
    <source>
        <dbReference type="ARBA" id="ARBA00009437"/>
    </source>
</evidence>
<dbReference type="InterPro" id="IPR000847">
    <property type="entry name" value="LysR_HTH_N"/>
</dbReference>
<feature type="region of interest" description="Disordered" evidence="5">
    <location>
        <begin position="294"/>
        <end position="320"/>
    </location>
</feature>
<reference evidence="7 8" key="1">
    <citation type="submission" date="2019-02" db="EMBL/GenBank/DDBJ databases">
        <title>Genomic Encyclopedia of Archaeal and Bacterial Type Strains, Phase II (KMG-II): from individual species to whole genera.</title>
        <authorList>
            <person name="Goeker M."/>
        </authorList>
    </citation>
    <scope>NUCLEOTIDE SEQUENCE [LARGE SCALE GENOMIC DNA]</scope>
    <source>
        <strain evidence="7 8">DSM 18101</strain>
    </source>
</reference>
<keyword evidence="2" id="KW-0805">Transcription regulation</keyword>
<dbReference type="PANTHER" id="PTHR30346:SF0">
    <property type="entry name" value="HCA OPERON TRANSCRIPTIONAL ACTIVATOR HCAR"/>
    <property type="match status" value="1"/>
</dbReference>
<dbReference type="InterPro" id="IPR036388">
    <property type="entry name" value="WH-like_DNA-bd_sf"/>
</dbReference>
<evidence type="ECO:0000313" key="7">
    <source>
        <dbReference type="EMBL" id="RZU40446.1"/>
    </source>
</evidence>
<evidence type="ECO:0000313" key="8">
    <source>
        <dbReference type="Proteomes" id="UP000292958"/>
    </source>
</evidence>
<dbReference type="InterPro" id="IPR036390">
    <property type="entry name" value="WH_DNA-bd_sf"/>
</dbReference>
<dbReference type="Gene3D" id="3.40.190.10">
    <property type="entry name" value="Periplasmic binding protein-like II"/>
    <property type="match status" value="2"/>
</dbReference>
<dbReference type="EMBL" id="SHKW01000001">
    <property type="protein sequence ID" value="RZU40446.1"/>
    <property type="molecule type" value="Genomic_DNA"/>
</dbReference>
<dbReference type="GO" id="GO:0003700">
    <property type="term" value="F:DNA-binding transcription factor activity"/>
    <property type="evidence" value="ECO:0007669"/>
    <property type="project" value="InterPro"/>
</dbReference>
<dbReference type="Proteomes" id="UP000292958">
    <property type="component" value="Unassembled WGS sequence"/>
</dbReference>
<organism evidence="7 8">
    <name type="scientific">Edaphobacter modestus</name>
    <dbReference type="NCBI Taxonomy" id="388466"/>
    <lineage>
        <taxon>Bacteria</taxon>
        <taxon>Pseudomonadati</taxon>
        <taxon>Acidobacteriota</taxon>
        <taxon>Terriglobia</taxon>
        <taxon>Terriglobales</taxon>
        <taxon>Acidobacteriaceae</taxon>
        <taxon>Edaphobacter</taxon>
    </lineage>
</organism>
<dbReference type="RefSeq" id="WP_130418514.1">
    <property type="nucleotide sequence ID" value="NZ_SHKW01000001.1"/>
</dbReference>
<dbReference type="OrthoDB" id="113093at2"/>
<dbReference type="SUPFAM" id="SSF53850">
    <property type="entry name" value="Periplasmic binding protein-like II"/>
    <property type="match status" value="1"/>
</dbReference>
<keyword evidence="3 7" id="KW-0238">DNA-binding</keyword>
<feature type="domain" description="HTH lysR-type" evidence="6">
    <location>
        <begin position="1"/>
        <end position="63"/>
    </location>
</feature>
<dbReference type="Pfam" id="PF03466">
    <property type="entry name" value="LysR_substrate"/>
    <property type="match status" value="1"/>
</dbReference>
<dbReference type="PROSITE" id="PS50931">
    <property type="entry name" value="HTH_LYSR"/>
    <property type="match status" value="1"/>
</dbReference>
<comment type="caution">
    <text evidence="7">The sequence shown here is derived from an EMBL/GenBank/DDBJ whole genome shotgun (WGS) entry which is preliminary data.</text>
</comment>
<gene>
    <name evidence="7" type="ORF">BDD14_1908</name>
</gene>
<protein>
    <submittedName>
        <fullName evidence="7">DNA-binding transcriptional LysR family regulator</fullName>
    </submittedName>
</protein>
<dbReference type="SUPFAM" id="SSF46785">
    <property type="entry name" value="Winged helix' DNA-binding domain"/>
    <property type="match status" value="1"/>
</dbReference>
<dbReference type="AlphaFoldDB" id="A0A4V6MFU0"/>
<dbReference type="GO" id="GO:0003677">
    <property type="term" value="F:DNA binding"/>
    <property type="evidence" value="ECO:0007669"/>
    <property type="project" value="UniProtKB-KW"/>
</dbReference>
<dbReference type="CDD" id="cd05466">
    <property type="entry name" value="PBP2_LTTR_substrate"/>
    <property type="match status" value="1"/>
</dbReference>
<keyword evidence="4" id="KW-0804">Transcription</keyword>
<dbReference type="PANTHER" id="PTHR30346">
    <property type="entry name" value="TRANSCRIPTIONAL DUAL REGULATOR HCAR-RELATED"/>
    <property type="match status" value="1"/>
</dbReference>